<dbReference type="AlphaFoldDB" id="A0A9D1UHS8"/>
<feature type="transmembrane region" description="Helical" evidence="13">
    <location>
        <begin position="359"/>
        <end position="386"/>
    </location>
</feature>
<dbReference type="PROSITE" id="PS00428">
    <property type="entry name" value="FTSW_RODA_SPOVE"/>
    <property type="match status" value="1"/>
</dbReference>
<feature type="transmembrane region" description="Helical" evidence="13">
    <location>
        <begin position="12"/>
        <end position="33"/>
    </location>
</feature>
<feature type="transmembrane region" description="Helical" evidence="13">
    <location>
        <begin position="53"/>
        <end position="69"/>
    </location>
</feature>
<dbReference type="NCBIfam" id="TIGR02210">
    <property type="entry name" value="rodA_shape"/>
    <property type="match status" value="1"/>
</dbReference>
<keyword evidence="3" id="KW-0328">Glycosyltransferase</keyword>
<feature type="transmembrane region" description="Helical" evidence="13">
    <location>
        <begin position="81"/>
        <end position="97"/>
    </location>
</feature>
<evidence type="ECO:0000256" key="13">
    <source>
        <dbReference type="SAM" id="Phobius"/>
    </source>
</evidence>
<keyword evidence="5 13" id="KW-0812">Transmembrane</keyword>
<dbReference type="GO" id="GO:0009252">
    <property type="term" value="P:peptidoglycan biosynthetic process"/>
    <property type="evidence" value="ECO:0007669"/>
    <property type="project" value="UniProtKB-KW"/>
</dbReference>
<keyword evidence="7" id="KW-0573">Peptidoglycan synthesis</keyword>
<dbReference type="GO" id="GO:0005886">
    <property type="term" value="C:plasma membrane"/>
    <property type="evidence" value="ECO:0007669"/>
    <property type="project" value="TreeGrafter"/>
</dbReference>
<feature type="transmembrane region" description="Helical" evidence="13">
    <location>
        <begin position="208"/>
        <end position="225"/>
    </location>
</feature>
<keyword evidence="2" id="KW-1003">Cell membrane</keyword>
<keyword evidence="9 13" id="KW-0472">Membrane</keyword>
<evidence type="ECO:0000256" key="2">
    <source>
        <dbReference type="ARBA" id="ARBA00022475"/>
    </source>
</evidence>
<evidence type="ECO:0000256" key="10">
    <source>
        <dbReference type="ARBA" id="ARBA00023316"/>
    </source>
</evidence>
<reference evidence="14" key="1">
    <citation type="journal article" date="2021" name="PeerJ">
        <title>Extensive microbial diversity within the chicken gut microbiome revealed by metagenomics and culture.</title>
        <authorList>
            <person name="Gilroy R."/>
            <person name="Ravi A."/>
            <person name="Getino M."/>
            <person name="Pursley I."/>
            <person name="Horton D.L."/>
            <person name="Alikhan N.F."/>
            <person name="Baker D."/>
            <person name="Gharbi K."/>
            <person name="Hall N."/>
            <person name="Watson M."/>
            <person name="Adriaenssens E.M."/>
            <person name="Foster-Nyarko E."/>
            <person name="Jarju S."/>
            <person name="Secka A."/>
            <person name="Antonio M."/>
            <person name="Oren A."/>
            <person name="Chaudhuri R.R."/>
            <person name="La Ragione R."/>
            <person name="Hildebrand F."/>
            <person name="Pallen M.J."/>
        </authorList>
    </citation>
    <scope>NUCLEOTIDE SEQUENCE</scope>
    <source>
        <strain evidence="14">Gambia16-930</strain>
    </source>
</reference>
<evidence type="ECO:0000256" key="3">
    <source>
        <dbReference type="ARBA" id="ARBA00022676"/>
    </source>
</evidence>
<evidence type="ECO:0000256" key="4">
    <source>
        <dbReference type="ARBA" id="ARBA00022679"/>
    </source>
</evidence>
<proteinExistence type="predicted"/>
<keyword evidence="4" id="KW-0808">Transferase</keyword>
<dbReference type="Pfam" id="PF01098">
    <property type="entry name" value="FTSW_RODA_SPOVE"/>
    <property type="match status" value="1"/>
</dbReference>
<evidence type="ECO:0000256" key="8">
    <source>
        <dbReference type="ARBA" id="ARBA00022989"/>
    </source>
</evidence>
<keyword evidence="6" id="KW-0133">Cell shape</keyword>
<dbReference type="InterPro" id="IPR011923">
    <property type="entry name" value="RodA/MrdB"/>
</dbReference>
<keyword evidence="10" id="KW-0961">Cell wall biogenesis/degradation</keyword>
<feature type="transmembrane region" description="Helical" evidence="13">
    <location>
        <begin position="392"/>
        <end position="411"/>
    </location>
</feature>
<comment type="subcellular location">
    <subcellularLocation>
        <location evidence="1">Membrane</location>
        <topology evidence="1">Multi-pass membrane protein</topology>
    </subcellularLocation>
</comment>
<gene>
    <name evidence="14" type="primary">rodA</name>
    <name evidence="14" type="ORF">IAC47_01115</name>
</gene>
<feature type="transmembrane region" description="Helical" evidence="13">
    <location>
        <begin position="185"/>
        <end position="202"/>
    </location>
</feature>
<evidence type="ECO:0000256" key="9">
    <source>
        <dbReference type="ARBA" id="ARBA00023136"/>
    </source>
</evidence>
<keyword evidence="8 13" id="KW-1133">Transmembrane helix</keyword>
<evidence type="ECO:0000256" key="7">
    <source>
        <dbReference type="ARBA" id="ARBA00022984"/>
    </source>
</evidence>
<evidence type="ECO:0000313" key="14">
    <source>
        <dbReference type="EMBL" id="HIW86865.1"/>
    </source>
</evidence>
<dbReference type="GO" id="GO:0051301">
    <property type="term" value="P:cell division"/>
    <property type="evidence" value="ECO:0007669"/>
    <property type="project" value="InterPro"/>
</dbReference>
<dbReference type="Proteomes" id="UP000824267">
    <property type="component" value="Unassembled WGS sequence"/>
</dbReference>
<evidence type="ECO:0000313" key="15">
    <source>
        <dbReference type="Proteomes" id="UP000824267"/>
    </source>
</evidence>
<dbReference type="EMBL" id="DXGG01000040">
    <property type="protein sequence ID" value="HIW86865.1"/>
    <property type="molecule type" value="Genomic_DNA"/>
</dbReference>
<dbReference type="GO" id="GO:0015648">
    <property type="term" value="F:lipid-linked peptidoglycan transporter activity"/>
    <property type="evidence" value="ECO:0007669"/>
    <property type="project" value="TreeGrafter"/>
</dbReference>
<dbReference type="GO" id="GO:0008360">
    <property type="term" value="P:regulation of cell shape"/>
    <property type="evidence" value="ECO:0007669"/>
    <property type="project" value="UniProtKB-KW"/>
</dbReference>
<evidence type="ECO:0000256" key="6">
    <source>
        <dbReference type="ARBA" id="ARBA00022960"/>
    </source>
</evidence>
<dbReference type="GO" id="GO:0071555">
    <property type="term" value="P:cell wall organization"/>
    <property type="evidence" value="ECO:0007669"/>
    <property type="project" value="UniProtKB-KW"/>
</dbReference>
<evidence type="ECO:0000256" key="12">
    <source>
        <dbReference type="ARBA" id="ARBA00033270"/>
    </source>
</evidence>
<dbReference type="NCBIfam" id="NF037961">
    <property type="entry name" value="RodA_shape"/>
    <property type="match status" value="1"/>
</dbReference>
<accession>A0A9D1UHS8</accession>
<comment type="caution">
    <text evidence="14">The sequence shown here is derived from an EMBL/GenBank/DDBJ whole genome shotgun (WGS) entry which is preliminary data.</text>
</comment>
<feature type="transmembrane region" description="Helical" evidence="13">
    <location>
        <begin position="326"/>
        <end position="347"/>
    </location>
</feature>
<dbReference type="InterPro" id="IPR001182">
    <property type="entry name" value="FtsW/RodA"/>
</dbReference>
<evidence type="ECO:0000256" key="1">
    <source>
        <dbReference type="ARBA" id="ARBA00004141"/>
    </source>
</evidence>
<protein>
    <recommendedName>
        <fullName evidence="12">Cell wall polymerase</fullName>
    </recommendedName>
    <alternativeName>
        <fullName evidence="11">Peptidoglycan polymerase</fullName>
    </alternativeName>
</protein>
<name>A0A9D1UHS8_9BACT</name>
<sequence>MYRGSRNILGKLDWGVIFMYLFLVFFGWVNIYAAVYNGEGSMFDFSSRYGKQLIWIGAALLMALFVIILDPKFFSQTSNVIYAFFILLLVAVLFMGSETKGAKSWFGVGDFGIQPSEFTKVATALALAKALSGIGVDFNDWKTKLTAIMIVAIPMLLVFLQNDTGSALVFGAFILVLFREGLSSYVLILGLVCVVLFLLALLLNQYLLIAIFFLLFLLGWLFFHFRYKKVSIWLFIGMFAFCSLFVLGVDFLFENALGQHQKDRIEVLIGKKQDFQGVGYNVNQSKIAIGSGGLIGKGFLNGTQTKFNFVPEQDTDFIFCTIGEEWGFVGSTIVVVVYVLLCVRLVKMAERQRSKFSRIYGYGVASIIFFHFFVNIGMTIGLLPVIGIPLPFVSYGGSSLWAFTLLLFIFVREDASRLELV</sequence>
<dbReference type="GO" id="GO:0032153">
    <property type="term" value="C:cell division site"/>
    <property type="evidence" value="ECO:0007669"/>
    <property type="project" value="TreeGrafter"/>
</dbReference>
<evidence type="ECO:0000256" key="11">
    <source>
        <dbReference type="ARBA" id="ARBA00032370"/>
    </source>
</evidence>
<dbReference type="PANTHER" id="PTHR30474:SF1">
    <property type="entry name" value="PEPTIDOGLYCAN GLYCOSYLTRANSFERASE MRDB"/>
    <property type="match status" value="1"/>
</dbReference>
<dbReference type="PANTHER" id="PTHR30474">
    <property type="entry name" value="CELL CYCLE PROTEIN"/>
    <property type="match status" value="1"/>
</dbReference>
<evidence type="ECO:0000256" key="5">
    <source>
        <dbReference type="ARBA" id="ARBA00022692"/>
    </source>
</evidence>
<feature type="transmembrane region" description="Helical" evidence="13">
    <location>
        <begin position="232"/>
        <end position="253"/>
    </location>
</feature>
<reference evidence="14" key="2">
    <citation type="submission" date="2021-04" db="EMBL/GenBank/DDBJ databases">
        <authorList>
            <person name="Gilroy R."/>
        </authorList>
    </citation>
    <scope>NUCLEOTIDE SEQUENCE</scope>
    <source>
        <strain evidence="14">Gambia16-930</strain>
    </source>
</reference>
<dbReference type="GO" id="GO:0016757">
    <property type="term" value="F:glycosyltransferase activity"/>
    <property type="evidence" value="ECO:0007669"/>
    <property type="project" value="UniProtKB-KW"/>
</dbReference>
<organism evidence="14 15">
    <name type="scientific">Candidatus Onthomorpha intestinigallinarum</name>
    <dbReference type="NCBI Taxonomy" id="2840880"/>
    <lineage>
        <taxon>Bacteria</taxon>
        <taxon>Pseudomonadati</taxon>
        <taxon>Bacteroidota</taxon>
        <taxon>Bacteroidia</taxon>
        <taxon>Bacteroidales</taxon>
        <taxon>Candidatus Onthomorpha</taxon>
    </lineage>
</organism>
<dbReference type="InterPro" id="IPR018365">
    <property type="entry name" value="Cell_cycle_FtsW-rel_CS"/>
</dbReference>
<feature type="transmembrane region" description="Helical" evidence="13">
    <location>
        <begin position="145"/>
        <end position="178"/>
    </location>
</feature>